<evidence type="ECO:0000313" key="1">
    <source>
        <dbReference type="EMBL" id="ESO08446.1"/>
    </source>
</evidence>
<dbReference type="EMBL" id="AMQM01003254">
    <property type="status" value="NOT_ANNOTATED_CDS"/>
    <property type="molecule type" value="Genomic_DNA"/>
</dbReference>
<dbReference type="KEGG" id="hro:HELRODRAFT_169289"/>
<proteinExistence type="predicted"/>
<reference evidence="3" key="1">
    <citation type="submission" date="2012-12" db="EMBL/GenBank/DDBJ databases">
        <authorList>
            <person name="Hellsten U."/>
            <person name="Grimwood J."/>
            <person name="Chapman J.A."/>
            <person name="Shapiro H."/>
            <person name="Aerts A."/>
            <person name="Otillar R.P."/>
            <person name="Terry A.Y."/>
            <person name="Boore J.L."/>
            <person name="Simakov O."/>
            <person name="Marletaz F."/>
            <person name="Cho S.-J."/>
            <person name="Edsinger-Gonzales E."/>
            <person name="Havlak P."/>
            <person name="Kuo D.-H."/>
            <person name="Larsson T."/>
            <person name="Lv J."/>
            <person name="Arendt D."/>
            <person name="Savage R."/>
            <person name="Osoegawa K."/>
            <person name="de Jong P."/>
            <person name="Lindberg D.R."/>
            <person name="Seaver E.C."/>
            <person name="Weisblat D.A."/>
            <person name="Putnam N.H."/>
            <person name="Grigoriev I.V."/>
            <person name="Rokhsar D.S."/>
        </authorList>
    </citation>
    <scope>NUCLEOTIDE SEQUENCE</scope>
</reference>
<evidence type="ECO:0008006" key="4">
    <source>
        <dbReference type="Google" id="ProtNLM"/>
    </source>
</evidence>
<evidence type="ECO:0000313" key="3">
    <source>
        <dbReference type="Proteomes" id="UP000015101"/>
    </source>
</evidence>
<reference evidence="2" key="3">
    <citation type="submission" date="2015-06" db="UniProtKB">
        <authorList>
            <consortium name="EnsemblMetazoa"/>
        </authorList>
    </citation>
    <scope>IDENTIFICATION</scope>
</reference>
<evidence type="ECO:0000313" key="2">
    <source>
        <dbReference type="EnsemblMetazoa" id="HelroP169289"/>
    </source>
</evidence>
<dbReference type="InterPro" id="IPR013083">
    <property type="entry name" value="Znf_RING/FYVE/PHD"/>
</dbReference>
<dbReference type="Gene3D" id="3.30.70.1820">
    <property type="entry name" value="L1 transposable element, RRM domain"/>
    <property type="match status" value="1"/>
</dbReference>
<dbReference type="RefSeq" id="XP_009013376.1">
    <property type="nucleotide sequence ID" value="XM_009015128.1"/>
</dbReference>
<organism evidence="2 3">
    <name type="scientific">Helobdella robusta</name>
    <name type="common">Californian leech</name>
    <dbReference type="NCBI Taxonomy" id="6412"/>
    <lineage>
        <taxon>Eukaryota</taxon>
        <taxon>Metazoa</taxon>
        <taxon>Spiralia</taxon>
        <taxon>Lophotrochozoa</taxon>
        <taxon>Annelida</taxon>
        <taxon>Clitellata</taxon>
        <taxon>Hirudinea</taxon>
        <taxon>Rhynchobdellida</taxon>
        <taxon>Glossiphoniidae</taxon>
        <taxon>Helobdella</taxon>
    </lineage>
</organism>
<dbReference type="EnsemblMetazoa" id="HelroT169289">
    <property type="protein sequence ID" value="HelroP169289"/>
    <property type="gene ID" value="HelroG169289"/>
</dbReference>
<dbReference type="EMBL" id="KB096080">
    <property type="protein sequence ID" value="ESO08446.1"/>
    <property type="molecule type" value="Genomic_DNA"/>
</dbReference>
<dbReference type="Proteomes" id="UP000015101">
    <property type="component" value="Unassembled WGS sequence"/>
</dbReference>
<dbReference type="AlphaFoldDB" id="T1F1Q7"/>
<dbReference type="CTD" id="20202757"/>
<reference evidence="1 3" key="2">
    <citation type="journal article" date="2013" name="Nature">
        <title>Insights into bilaterian evolution from three spiralian genomes.</title>
        <authorList>
            <person name="Simakov O."/>
            <person name="Marletaz F."/>
            <person name="Cho S.J."/>
            <person name="Edsinger-Gonzales E."/>
            <person name="Havlak P."/>
            <person name="Hellsten U."/>
            <person name="Kuo D.H."/>
            <person name="Larsson T."/>
            <person name="Lv J."/>
            <person name="Arendt D."/>
            <person name="Savage R."/>
            <person name="Osoegawa K."/>
            <person name="de Jong P."/>
            <person name="Grimwood J."/>
            <person name="Chapman J.A."/>
            <person name="Shapiro H."/>
            <person name="Aerts A."/>
            <person name="Otillar R.P."/>
            <person name="Terry A.Y."/>
            <person name="Boore J.L."/>
            <person name="Grigoriev I.V."/>
            <person name="Lindberg D.R."/>
            <person name="Seaver E.C."/>
            <person name="Weisblat D.A."/>
            <person name="Putnam N.H."/>
            <person name="Rokhsar D.S."/>
        </authorList>
    </citation>
    <scope>NUCLEOTIDE SEQUENCE</scope>
</reference>
<keyword evidence="3" id="KW-1185">Reference proteome</keyword>
<dbReference type="Gene3D" id="3.30.40.10">
    <property type="entry name" value="Zinc/RING finger domain, C3HC4 (zinc finger)"/>
    <property type="match status" value="1"/>
</dbReference>
<dbReference type="InterPro" id="IPR011011">
    <property type="entry name" value="Znf_FYVE_PHD"/>
</dbReference>
<dbReference type="InParanoid" id="T1F1Q7"/>
<dbReference type="GeneID" id="20202757"/>
<sequence>MTEIGKHDALVLLTQAAFIPRLSYFLRTSPGPSQQTSDEFNNELRMGFQTIFNVFFDDKGWRQAILPVNMGGLGLGVVAELAPSAFLSSAAATAALQEKILPIDKKWNEPSLNTSKSKLNELNDSPSDKARLMAVRSELGSAWLRAIPSTACGTRLDNGSIIKADIPAVKEPAGLLSESNFRPDGYTLVPWSQGCCLSWDVTFPHTLAERYINYTAIEQGSAAVKAADFKNTKYKDLNDNTRVFVPICVETFGPVDKQTQLFFDNIVMTNENCCKCDNVVEDGICCPCCQSFVHPKCAGFTKDSLSLYKKMKNLRWYCDNCLDYVDDVKGISKLINDKHVALDMELKKISESGDILKNDIEQLRIAVDNSKGKLDQVASVDSLKSEINAKWSEVVKKNCDAVCSEVRSIQKTLNVVNENKERENNIIIFNLAESENSVKDKEIVMKIFQSLTEESIKSSDVVKVFRQGKKDEQITSPRPIIVKFNNTSSKVLVMNKLFKIKLLDDKLKSIRISHDMTREQRTDYRKLIDEAKSREADDGEDFLYRVRGPVGRWKIVRFLKKGR</sequence>
<dbReference type="PANTHER" id="PTHR37445:SF3">
    <property type="entry name" value="ZINC FINGER PHD-TYPE DOMAIN-CONTAINING PROTEIN"/>
    <property type="match status" value="1"/>
</dbReference>
<dbReference type="PANTHER" id="PTHR37445">
    <property type="entry name" value="PROTEIN CBG24663"/>
    <property type="match status" value="1"/>
</dbReference>
<dbReference type="OrthoDB" id="7433202at2759"/>
<name>T1F1Q7_HELRO</name>
<accession>T1F1Q7</accession>
<gene>
    <name evidence="2" type="primary">20202757</name>
    <name evidence="1" type="ORF">HELRODRAFT_169289</name>
</gene>
<protein>
    <recommendedName>
        <fullName evidence="4">PHD-type domain-containing protein</fullName>
    </recommendedName>
</protein>
<dbReference type="SUPFAM" id="SSF57903">
    <property type="entry name" value="FYVE/PHD zinc finger"/>
    <property type="match status" value="1"/>
</dbReference>
<dbReference type="HOGENOM" id="CLU_484203_0_0_1"/>